<dbReference type="Proteomes" id="UP000191806">
    <property type="component" value="Plasmid pJM1A"/>
</dbReference>
<evidence type="ECO:0000313" key="2">
    <source>
        <dbReference type="Proteomes" id="UP000191806"/>
    </source>
</evidence>
<geneLocation type="plasmid" evidence="2">
    <name>pmpjm1</name>
</geneLocation>
<sequence>MKFHEMIKTIPENEWIEVLEKGTKQYTSLIGNVPKFLIKGPVLDYEVFSETTINNNEFTTHRIVVSI</sequence>
<reference evidence="1 2" key="1">
    <citation type="journal article" date="2017" name="BMC Genomics">
        <title>Comparative and functional genomics of the Lactococcus lactis taxon; insights into evolution and niche adaptation.</title>
        <authorList>
            <person name="Kelleher P."/>
            <person name="Bottacini F."/>
            <person name="Mahony J."/>
            <person name="Kilcawley K.N."/>
            <person name="van Sinderen D."/>
        </authorList>
    </citation>
    <scope>NUCLEOTIDE SEQUENCE [LARGE SCALE GENOMIC DNA]</scope>
    <source>
        <strain evidence="1 2">JM1</strain>
        <plasmid evidence="2">pmpjm1</plasmid>
    </source>
</reference>
<accession>A0A1V0PDI4</accession>
<gene>
    <name evidence="1" type="ORF">LLJM1_04570</name>
</gene>
<protein>
    <submittedName>
        <fullName evidence="1">Uncharacterized protein</fullName>
    </submittedName>
</protein>
<dbReference type="EMBL" id="CP016746">
    <property type="protein sequence ID" value="ARE27256.1"/>
    <property type="molecule type" value="Genomic_DNA"/>
</dbReference>
<organism evidence="1 2">
    <name type="scientific">Lactococcus lactis subsp. cremoris</name>
    <name type="common">Streptococcus cremoris</name>
    <dbReference type="NCBI Taxonomy" id="1359"/>
    <lineage>
        <taxon>Bacteria</taxon>
        <taxon>Bacillati</taxon>
        <taxon>Bacillota</taxon>
        <taxon>Bacilli</taxon>
        <taxon>Lactobacillales</taxon>
        <taxon>Streptococcaceae</taxon>
        <taxon>Lactococcus</taxon>
    </lineage>
</organism>
<dbReference type="AlphaFoldDB" id="A0A1V0PDI4"/>
<keyword evidence="1" id="KW-0614">Plasmid</keyword>
<dbReference type="RefSeq" id="WP_063280838.1">
    <property type="nucleotide sequence ID" value="NZ_CP016746.2"/>
</dbReference>
<name>A0A1V0PDI4_LACLC</name>
<proteinExistence type="predicted"/>
<evidence type="ECO:0000313" key="1">
    <source>
        <dbReference type="EMBL" id="ARE27256.1"/>
    </source>
</evidence>